<proteinExistence type="predicted"/>
<dbReference type="EMBL" id="UZAL01029714">
    <property type="protein sequence ID" value="VDP49937.1"/>
    <property type="molecule type" value="Genomic_DNA"/>
</dbReference>
<gene>
    <name evidence="1" type="ORF">SMTD_LOCUS9448</name>
</gene>
<dbReference type="Proteomes" id="UP000269396">
    <property type="component" value="Unassembled WGS sequence"/>
</dbReference>
<dbReference type="AlphaFoldDB" id="A0A183P512"/>
<organism evidence="1 2">
    <name type="scientific">Schistosoma mattheei</name>
    <dbReference type="NCBI Taxonomy" id="31246"/>
    <lineage>
        <taxon>Eukaryota</taxon>
        <taxon>Metazoa</taxon>
        <taxon>Spiralia</taxon>
        <taxon>Lophotrochozoa</taxon>
        <taxon>Platyhelminthes</taxon>
        <taxon>Trematoda</taxon>
        <taxon>Digenea</taxon>
        <taxon>Strigeidida</taxon>
        <taxon>Schistosomatoidea</taxon>
        <taxon>Schistosomatidae</taxon>
        <taxon>Schistosoma</taxon>
    </lineage>
</organism>
<accession>A0A183P512</accession>
<name>A0A183P512_9TREM</name>
<protein>
    <submittedName>
        <fullName evidence="1">Uncharacterized protein</fullName>
    </submittedName>
</protein>
<evidence type="ECO:0000313" key="1">
    <source>
        <dbReference type="EMBL" id="VDP49937.1"/>
    </source>
</evidence>
<evidence type="ECO:0000313" key="2">
    <source>
        <dbReference type="Proteomes" id="UP000269396"/>
    </source>
</evidence>
<sequence>MKQNNEVMILRSDKGSNVVLINTTDYISKMNSSLDDQLRFEVDKFNKDLSDLTEKQIISMLREHLKMKMITNYNYNDLKPLVLSLPQMNDLPMVHKHDIPLRIIHCITKLHAGWQKG</sequence>
<reference evidence="1 2" key="1">
    <citation type="submission" date="2018-11" db="EMBL/GenBank/DDBJ databases">
        <authorList>
            <consortium name="Pathogen Informatics"/>
        </authorList>
    </citation>
    <scope>NUCLEOTIDE SEQUENCE [LARGE SCALE GENOMIC DNA]</scope>
    <source>
        <strain>Denwood</strain>
        <strain evidence="2">Zambia</strain>
    </source>
</reference>
<keyword evidence="2" id="KW-1185">Reference proteome</keyword>